<organism evidence="2 3">
    <name type="scientific">Trichoderma gamsii</name>
    <dbReference type="NCBI Taxonomy" id="398673"/>
    <lineage>
        <taxon>Eukaryota</taxon>
        <taxon>Fungi</taxon>
        <taxon>Dikarya</taxon>
        <taxon>Ascomycota</taxon>
        <taxon>Pezizomycotina</taxon>
        <taxon>Sordariomycetes</taxon>
        <taxon>Hypocreomycetidae</taxon>
        <taxon>Hypocreales</taxon>
        <taxon>Hypocreaceae</taxon>
        <taxon>Trichoderma</taxon>
    </lineage>
</organism>
<dbReference type="AlphaFoldDB" id="A0A2P4ZU47"/>
<dbReference type="Gene3D" id="3.40.390.10">
    <property type="entry name" value="Collagenase (Catalytic Domain)"/>
    <property type="match status" value="1"/>
</dbReference>
<dbReference type="GeneID" id="29988602"/>
<evidence type="ECO:0000313" key="3">
    <source>
        <dbReference type="Proteomes" id="UP000054821"/>
    </source>
</evidence>
<accession>A0A2P4ZU47</accession>
<dbReference type="InterPro" id="IPR024079">
    <property type="entry name" value="MetalloPept_cat_dom_sf"/>
</dbReference>
<feature type="chain" id="PRO_5015120822" description="Conidiation-specific protein 13" evidence="1">
    <location>
        <begin position="20"/>
        <end position="304"/>
    </location>
</feature>
<keyword evidence="3" id="KW-1185">Reference proteome</keyword>
<evidence type="ECO:0000256" key="1">
    <source>
        <dbReference type="SAM" id="SignalP"/>
    </source>
</evidence>
<evidence type="ECO:0000313" key="2">
    <source>
        <dbReference type="EMBL" id="PON27827.1"/>
    </source>
</evidence>
<sequence length="304" mass="33684">MRRQSIVATVLLGVTMVAAGNPDKPEVNPHIPYDRLESDLRNNLHPTQSTWDYWGAGWIPQGCKDLANTYHLNPADFTVFNVHYTDCSASWTFCRHKDAGASEIDMIDMLGRLPVRMRSYTRHLMATPGLNDGAAAWTWSTGDTVVESAPNLATLVHEVSHSLDWHALPQYQQPFSSSSIWQDNYNQDSATPTGYGRTNWMENFAETGMVGVYDKVVPGGIGNIESNWNSIFHQYATYQGYLGDKIIPGGSCANRFDDTAPVTMSNSAKFRVTSPKPETGIDFAGKNITQIIPSKEVEGLFIKG</sequence>
<keyword evidence="1" id="KW-0732">Signal</keyword>
<name>A0A2P4ZU47_9HYPO</name>
<evidence type="ECO:0008006" key="4">
    <source>
        <dbReference type="Google" id="ProtNLM"/>
    </source>
</evidence>
<protein>
    <recommendedName>
        <fullName evidence="4">Conidiation-specific protein 13</fullName>
    </recommendedName>
</protein>
<feature type="signal peptide" evidence="1">
    <location>
        <begin position="1"/>
        <end position="19"/>
    </location>
</feature>
<gene>
    <name evidence="2" type="ORF">TGAM01_v203594</name>
</gene>
<proteinExistence type="predicted"/>
<dbReference type="STRING" id="398673.A0A2P4ZU47"/>
<dbReference type="GO" id="GO:0008237">
    <property type="term" value="F:metallopeptidase activity"/>
    <property type="evidence" value="ECO:0007669"/>
    <property type="project" value="InterPro"/>
</dbReference>
<dbReference type="Proteomes" id="UP000054821">
    <property type="component" value="Unassembled WGS sequence"/>
</dbReference>
<comment type="caution">
    <text evidence="2">The sequence shown here is derived from an EMBL/GenBank/DDBJ whole genome shotgun (WGS) entry which is preliminary data.</text>
</comment>
<dbReference type="RefSeq" id="XP_018658300.1">
    <property type="nucleotide sequence ID" value="XM_018808519.1"/>
</dbReference>
<dbReference type="SUPFAM" id="SSF55486">
    <property type="entry name" value="Metalloproteases ('zincins'), catalytic domain"/>
    <property type="match status" value="1"/>
</dbReference>
<dbReference type="EMBL" id="JPDN02000009">
    <property type="protein sequence ID" value="PON27827.1"/>
    <property type="molecule type" value="Genomic_DNA"/>
</dbReference>
<reference evidence="2 3" key="1">
    <citation type="journal article" date="2016" name="Genome Announc.">
        <title>Draft Whole-Genome Sequence of Trichoderma gamsii T6085, a Promising Biocontrol Agent of Fusarium Head Blight on Wheat.</title>
        <authorList>
            <person name="Baroncelli R."/>
            <person name="Zapparata A."/>
            <person name="Piaggeschi G."/>
            <person name="Sarrocco S."/>
            <person name="Vannacci G."/>
        </authorList>
    </citation>
    <scope>NUCLEOTIDE SEQUENCE [LARGE SCALE GENOMIC DNA]</scope>
    <source>
        <strain evidence="2 3">T6085</strain>
    </source>
</reference>